<feature type="compositionally biased region" description="Basic and acidic residues" evidence="1">
    <location>
        <begin position="56"/>
        <end position="65"/>
    </location>
</feature>
<dbReference type="EMBL" id="JAATEO010000004">
    <property type="protein sequence ID" value="NJP31537.1"/>
    <property type="molecule type" value="Genomic_DNA"/>
</dbReference>
<evidence type="ECO:0000313" key="2">
    <source>
        <dbReference type="EMBL" id="NJP31537.1"/>
    </source>
</evidence>
<evidence type="ECO:0000313" key="3">
    <source>
        <dbReference type="Proteomes" id="UP000783871"/>
    </source>
</evidence>
<evidence type="ECO:0000256" key="1">
    <source>
        <dbReference type="SAM" id="MobiDB-lite"/>
    </source>
</evidence>
<comment type="caution">
    <text evidence="2">The sequence shown here is derived from an EMBL/GenBank/DDBJ whole genome shotgun (WGS) entry which is preliminary data.</text>
</comment>
<gene>
    <name evidence="2" type="ORF">HCJ94_05920</name>
</gene>
<dbReference type="RefSeq" id="WP_167999744.1">
    <property type="nucleotide sequence ID" value="NZ_JAATEO010000004.1"/>
</dbReference>
<reference evidence="2 3" key="1">
    <citation type="submission" date="2020-03" db="EMBL/GenBank/DDBJ databases">
        <title>WGS of actinomycetes isolated from Thailand.</title>
        <authorList>
            <person name="Thawai C."/>
        </authorList>
    </citation>
    <scope>NUCLEOTIDE SEQUENCE [LARGE SCALE GENOMIC DNA]</scope>
    <source>
        <strain evidence="2 3">HSS6-12</strain>
    </source>
</reference>
<keyword evidence="3" id="KW-1185">Reference proteome</keyword>
<feature type="compositionally biased region" description="Basic and acidic residues" evidence="1">
    <location>
        <begin position="75"/>
        <end position="99"/>
    </location>
</feature>
<dbReference type="Proteomes" id="UP000783871">
    <property type="component" value="Unassembled WGS sequence"/>
</dbReference>
<name>A0ABX0Z328_9ACTN</name>
<proteinExistence type="predicted"/>
<accession>A0ABX0Z328</accession>
<sequence>MRGGLDETLARLARREEALRRRGAEPAAEGDTVRLPAPEAGRREAGHGDTGGGDVGRGDTGRGEAGRNAGPAWPGHRDAGVRRGEAPARDQPAGRRGDPTGRSGGQHRAETPGPDPVEEVAEAVRRIVARHPDLAVALRVEHGGEPYPLRVAWSGGSVTVSAEPTVTSPPAWPLSVRTEPDPLSGPDGVRSDPAARLADLIRRDPSLLTDVDPPR</sequence>
<organism evidence="2 3">
    <name type="scientific">Micromonospora thermarum</name>
    <dbReference type="NCBI Taxonomy" id="2720024"/>
    <lineage>
        <taxon>Bacteria</taxon>
        <taxon>Bacillati</taxon>
        <taxon>Actinomycetota</taxon>
        <taxon>Actinomycetes</taxon>
        <taxon>Micromonosporales</taxon>
        <taxon>Micromonosporaceae</taxon>
        <taxon>Micromonospora</taxon>
    </lineage>
</organism>
<feature type="region of interest" description="Disordered" evidence="1">
    <location>
        <begin position="160"/>
        <end position="192"/>
    </location>
</feature>
<feature type="region of interest" description="Disordered" evidence="1">
    <location>
        <begin position="17"/>
        <end position="118"/>
    </location>
</feature>
<protein>
    <submittedName>
        <fullName evidence="2">Uncharacterized protein</fullName>
    </submittedName>
</protein>